<keyword evidence="1" id="KW-0378">Hydrolase</keyword>
<dbReference type="AlphaFoldDB" id="A0AAQ3MES9"/>
<feature type="region of interest" description="Disordered" evidence="2">
    <location>
        <begin position="299"/>
        <end position="320"/>
    </location>
</feature>
<accession>A0AAQ3MES9</accession>
<dbReference type="GO" id="GO:0030660">
    <property type="term" value="C:Golgi-associated vesicle membrane"/>
    <property type="evidence" value="ECO:0007669"/>
    <property type="project" value="TreeGrafter"/>
</dbReference>
<dbReference type="PANTHER" id="PTHR12174:SF90">
    <property type="entry name" value="SIGNAL PEPTIDE PEPTIDASE-LIKE 3"/>
    <property type="match status" value="1"/>
</dbReference>
<dbReference type="EMBL" id="CP144690">
    <property type="protein sequence ID" value="WVY89766.1"/>
    <property type="molecule type" value="Genomic_DNA"/>
</dbReference>
<dbReference type="GO" id="GO:0098554">
    <property type="term" value="C:cytoplasmic side of endoplasmic reticulum membrane"/>
    <property type="evidence" value="ECO:0007669"/>
    <property type="project" value="TreeGrafter"/>
</dbReference>
<dbReference type="Gene3D" id="1.10.510.10">
    <property type="entry name" value="Transferase(Phosphotransferase) domain 1"/>
    <property type="match status" value="1"/>
</dbReference>
<protein>
    <submittedName>
        <fullName evidence="3">Uncharacterized protein</fullName>
    </submittedName>
</protein>
<dbReference type="GO" id="GO:0042500">
    <property type="term" value="F:aspartic endopeptidase activity, intramembrane cleaving"/>
    <property type="evidence" value="ECO:0007669"/>
    <property type="project" value="InterPro"/>
</dbReference>
<reference evidence="3 4" key="1">
    <citation type="journal article" date="2023" name="Life. Sci Alliance">
        <title>Evolutionary insights into 3D genome organization and epigenetic landscape of Vigna mungo.</title>
        <authorList>
            <person name="Junaid A."/>
            <person name="Singh B."/>
            <person name="Bhatia S."/>
        </authorList>
    </citation>
    <scope>NUCLEOTIDE SEQUENCE [LARGE SCALE GENOMIC DNA]</scope>
    <source>
        <tissue evidence="3">Leaf</tissue>
    </source>
</reference>
<organism evidence="3 4">
    <name type="scientific">Vigna mungo</name>
    <name type="common">Black gram</name>
    <name type="synonym">Phaseolus mungo</name>
    <dbReference type="NCBI Taxonomy" id="3915"/>
    <lineage>
        <taxon>Eukaryota</taxon>
        <taxon>Viridiplantae</taxon>
        <taxon>Streptophyta</taxon>
        <taxon>Embryophyta</taxon>
        <taxon>Tracheophyta</taxon>
        <taxon>Spermatophyta</taxon>
        <taxon>Magnoliopsida</taxon>
        <taxon>eudicotyledons</taxon>
        <taxon>Gunneridae</taxon>
        <taxon>Pentapetalae</taxon>
        <taxon>rosids</taxon>
        <taxon>fabids</taxon>
        <taxon>Fabales</taxon>
        <taxon>Fabaceae</taxon>
        <taxon>Papilionoideae</taxon>
        <taxon>50 kb inversion clade</taxon>
        <taxon>NPAAA clade</taxon>
        <taxon>indigoferoid/millettioid clade</taxon>
        <taxon>Phaseoleae</taxon>
        <taxon>Vigna</taxon>
    </lineage>
</organism>
<dbReference type="PANTHER" id="PTHR12174">
    <property type="entry name" value="SIGNAL PEPTIDE PEPTIDASE"/>
    <property type="match status" value="1"/>
</dbReference>
<dbReference type="GO" id="GO:0005765">
    <property type="term" value="C:lysosomal membrane"/>
    <property type="evidence" value="ECO:0007669"/>
    <property type="project" value="TreeGrafter"/>
</dbReference>
<proteinExistence type="predicted"/>
<feature type="compositionally biased region" description="Basic residues" evidence="2">
    <location>
        <begin position="521"/>
        <end position="533"/>
    </location>
</feature>
<keyword evidence="1" id="KW-0645">Protease</keyword>
<sequence length="705" mass="79136">MEQSVMKMEEVKDEKMKIVCLDKSVVMLEKWLKVLLGMCFGHLRTDVIRNLCFDLASNRAIYADLSLRDFPPTRVNETRCILFVSFPCFITNDELLRRASGNYRSVQHNDRGATHGGFVFTRSGNYDGNILQTRDSECMKMVRAAAPCLAKVTATLSFGFRGLRFAEIGKLGISGVILRLAMGSANEGAGVCCHGVTTTGVGNSVLIEEFLVWLGLAHLGSTFGYTEKQFLCYFRFPRLSDPWGRYDMIGFGDILFPGLFLTYLGLYLMNGHGQPALLYLVPCTLGELNVLWNYEADSSSSSSNSNNTSTPDTKQPPQWEVLTDSSKVNEMQMRLGWVRRVSSSKLFSLCPSFEGVKVGFPSSLGLSRVRHYASLFVGCIFRRSCYIFYVMGSCGDMGSSNKFFVGKLRCGEGRPIMEHVIGGKFKLGRKIGSGSFGELYLAGILHLKWFGIEGDYNVMVIDLLGPSLEDLFNYCNRKFTLKTVLILAYQLMLDDYGASRKEMSETFVKASVNPTREDLKKRRKSTSNRKHQKHIDEHEEQLSTLQTKLLEEKNKDDGGYSPPNDYTESVTKAKLVELPTLDIVQDFIDLCNLLIVQYLGHLEPWLNVSTTRNFKLFYPYVDGRPSIGVPFVERGGPTPLTQRSCNRLPVENSTFVPKVRECSPGMAEALPRLLKTVSVEVPKKSHKLRTKPTLGSAPTKAWEQR</sequence>
<name>A0AAQ3MES9_VIGMU</name>
<dbReference type="GO" id="GO:0033619">
    <property type="term" value="P:membrane protein proteolysis"/>
    <property type="evidence" value="ECO:0007669"/>
    <property type="project" value="TreeGrafter"/>
</dbReference>
<feature type="region of interest" description="Disordered" evidence="2">
    <location>
        <begin position="684"/>
        <end position="705"/>
    </location>
</feature>
<feature type="compositionally biased region" description="Low complexity" evidence="2">
    <location>
        <begin position="299"/>
        <end position="310"/>
    </location>
</feature>
<dbReference type="Pfam" id="PF04258">
    <property type="entry name" value="Peptidase_A22B"/>
    <property type="match status" value="1"/>
</dbReference>
<dbReference type="Proteomes" id="UP001374535">
    <property type="component" value="Chromosome 11"/>
</dbReference>
<evidence type="ECO:0000256" key="1">
    <source>
        <dbReference type="ARBA" id="ARBA00022670"/>
    </source>
</evidence>
<keyword evidence="4" id="KW-1185">Reference proteome</keyword>
<dbReference type="SUPFAM" id="SSF56112">
    <property type="entry name" value="Protein kinase-like (PK-like)"/>
    <property type="match status" value="1"/>
</dbReference>
<gene>
    <name evidence="3" type="ORF">V8G54_035280</name>
</gene>
<evidence type="ECO:0000313" key="4">
    <source>
        <dbReference type="Proteomes" id="UP001374535"/>
    </source>
</evidence>
<evidence type="ECO:0000313" key="3">
    <source>
        <dbReference type="EMBL" id="WVY89766.1"/>
    </source>
</evidence>
<dbReference type="InterPro" id="IPR007369">
    <property type="entry name" value="Peptidase_A22B_SPP"/>
</dbReference>
<dbReference type="GO" id="GO:0098553">
    <property type="term" value="C:lumenal side of endoplasmic reticulum membrane"/>
    <property type="evidence" value="ECO:0007669"/>
    <property type="project" value="TreeGrafter"/>
</dbReference>
<evidence type="ECO:0000256" key="2">
    <source>
        <dbReference type="SAM" id="MobiDB-lite"/>
    </source>
</evidence>
<feature type="region of interest" description="Disordered" evidence="2">
    <location>
        <begin position="514"/>
        <end position="538"/>
    </location>
</feature>
<dbReference type="InterPro" id="IPR011009">
    <property type="entry name" value="Kinase-like_dom_sf"/>
</dbReference>